<reference evidence="1" key="1">
    <citation type="submission" date="2020-08" db="EMBL/GenBank/DDBJ databases">
        <title>Multicomponent nature underlies the extraordinary mechanical properties of spider dragline silk.</title>
        <authorList>
            <person name="Kono N."/>
            <person name="Nakamura H."/>
            <person name="Mori M."/>
            <person name="Yoshida Y."/>
            <person name="Ohtoshi R."/>
            <person name="Malay A.D."/>
            <person name="Moran D.A.P."/>
            <person name="Tomita M."/>
            <person name="Numata K."/>
            <person name="Arakawa K."/>
        </authorList>
    </citation>
    <scope>NUCLEOTIDE SEQUENCE</scope>
</reference>
<dbReference type="Proteomes" id="UP000887159">
    <property type="component" value="Unassembled WGS sequence"/>
</dbReference>
<keyword evidence="2" id="KW-1185">Reference proteome</keyword>
<gene>
    <name evidence="1" type="ORF">TNCV_2484041</name>
</gene>
<evidence type="ECO:0000313" key="1">
    <source>
        <dbReference type="EMBL" id="GFY25284.1"/>
    </source>
</evidence>
<dbReference type="AlphaFoldDB" id="A0A8X6VZF1"/>
<proteinExistence type="predicted"/>
<evidence type="ECO:0000313" key="2">
    <source>
        <dbReference type="Proteomes" id="UP000887159"/>
    </source>
</evidence>
<sequence length="91" mass="10066">MENLETKMVLPQNGLARSSVNHVPPFSRPWSWSQTGGRCVMNSSAACGPPRRGVDGPFIWSRLMWGSKLSSLDRGSKLRDPSGTCCFLVQR</sequence>
<organism evidence="1 2">
    <name type="scientific">Trichonephila clavipes</name>
    <name type="common">Golden silk orbweaver</name>
    <name type="synonym">Nephila clavipes</name>
    <dbReference type="NCBI Taxonomy" id="2585209"/>
    <lineage>
        <taxon>Eukaryota</taxon>
        <taxon>Metazoa</taxon>
        <taxon>Ecdysozoa</taxon>
        <taxon>Arthropoda</taxon>
        <taxon>Chelicerata</taxon>
        <taxon>Arachnida</taxon>
        <taxon>Araneae</taxon>
        <taxon>Araneomorphae</taxon>
        <taxon>Entelegynae</taxon>
        <taxon>Araneoidea</taxon>
        <taxon>Nephilidae</taxon>
        <taxon>Trichonephila</taxon>
    </lineage>
</organism>
<comment type="caution">
    <text evidence="1">The sequence shown here is derived from an EMBL/GenBank/DDBJ whole genome shotgun (WGS) entry which is preliminary data.</text>
</comment>
<name>A0A8X6VZF1_TRICX</name>
<dbReference type="EMBL" id="BMAU01021371">
    <property type="protein sequence ID" value="GFY25284.1"/>
    <property type="molecule type" value="Genomic_DNA"/>
</dbReference>
<protein>
    <submittedName>
        <fullName evidence="1">Uncharacterized protein</fullName>
    </submittedName>
</protein>
<accession>A0A8X6VZF1</accession>